<keyword evidence="3" id="KW-1185">Reference proteome</keyword>
<dbReference type="KEGG" id="slom:PXH66_21410"/>
<gene>
    <name evidence="2" type="ORF">PXH66_21410</name>
</gene>
<proteinExistence type="predicted"/>
<name>A0AAE9ZYH1_9BACT</name>
<dbReference type="EMBL" id="CP119075">
    <property type="protein sequence ID" value="WED64913.1"/>
    <property type="molecule type" value="Genomic_DNA"/>
</dbReference>
<dbReference type="RefSeq" id="WP_330931821.1">
    <property type="nucleotide sequence ID" value="NZ_CP119075.1"/>
</dbReference>
<feature type="transmembrane region" description="Helical" evidence="1">
    <location>
        <begin position="35"/>
        <end position="53"/>
    </location>
</feature>
<dbReference type="AlphaFoldDB" id="A0AAE9ZYH1"/>
<dbReference type="Proteomes" id="UP001218638">
    <property type="component" value="Chromosome"/>
</dbReference>
<evidence type="ECO:0000256" key="1">
    <source>
        <dbReference type="SAM" id="Phobius"/>
    </source>
</evidence>
<keyword evidence="1" id="KW-1133">Transmembrane helix</keyword>
<protein>
    <submittedName>
        <fullName evidence="2">Uncharacterized protein</fullName>
    </submittedName>
</protein>
<accession>A0AAE9ZYH1</accession>
<evidence type="ECO:0000313" key="3">
    <source>
        <dbReference type="Proteomes" id="UP001218638"/>
    </source>
</evidence>
<evidence type="ECO:0000313" key="2">
    <source>
        <dbReference type="EMBL" id="WED64913.1"/>
    </source>
</evidence>
<keyword evidence="1" id="KW-0812">Transmembrane</keyword>
<keyword evidence="1" id="KW-0472">Membrane</keyword>
<reference evidence="2" key="1">
    <citation type="submission" date="2023-03" db="EMBL/GenBank/DDBJ databases">
        <title>Lomoglobus Profundus gen. nov., sp. nov., a novel member of the phylum Verrucomicrobia, isolated from deep-marine sediment of South China Sea.</title>
        <authorList>
            <person name="Ahmad T."/>
            <person name="Ishaq S.E."/>
            <person name="Wang F."/>
        </authorList>
    </citation>
    <scope>NUCLEOTIDE SEQUENCE</scope>
    <source>
        <strain evidence="2">LMO-M01</strain>
    </source>
</reference>
<sequence length="59" mass="6364">MKRFLTPLALLTTTLNLAAHPGHLGGHDLEWDFTPATAGIVVLVVIIIGALAYRRRPSS</sequence>
<organism evidence="2 3">
    <name type="scientific">Synoicihabitans lomoniglobus</name>
    <dbReference type="NCBI Taxonomy" id="2909285"/>
    <lineage>
        <taxon>Bacteria</taxon>
        <taxon>Pseudomonadati</taxon>
        <taxon>Verrucomicrobiota</taxon>
        <taxon>Opitutia</taxon>
        <taxon>Opitutales</taxon>
        <taxon>Opitutaceae</taxon>
        <taxon>Synoicihabitans</taxon>
    </lineage>
</organism>